<dbReference type="InterPro" id="IPR008881">
    <property type="entry name" value="Trigger_fac_ribosome-bd_bac"/>
</dbReference>
<dbReference type="InterPro" id="IPR001179">
    <property type="entry name" value="PPIase_FKBP_dom"/>
</dbReference>
<dbReference type="InterPro" id="IPR008880">
    <property type="entry name" value="Trigger_fac_C"/>
</dbReference>
<organism evidence="14 15">
    <name type="scientific">Horticoccus luteus</name>
    <dbReference type="NCBI Taxonomy" id="2862869"/>
    <lineage>
        <taxon>Bacteria</taxon>
        <taxon>Pseudomonadati</taxon>
        <taxon>Verrucomicrobiota</taxon>
        <taxon>Opitutia</taxon>
        <taxon>Opitutales</taxon>
        <taxon>Opitutaceae</taxon>
        <taxon>Horticoccus</taxon>
    </lineage>
</organism>
<dbReference type="SUPFAM" id="SSF109998">
    <property type="entry name" value="Triger factor/SurA peptide-binding domain-like"/>
    <property type="match status" value="1"/>
</dbReference>
<evidence type="ECO:0000256" key="10">
    <source>
        <dbReference type="PROSITE-ProRule" id="PRU00277"/>
    </source>
</evidence>
<dbReference type="InterPro" id="IPR036611">
    <property type="entry name" value="Trigger_fac_ribosome-bd_sf"/>
</dbReference>
<keyword evidence="6 9" id="KW-0143">Chaperone</keyword>
<dbReference type="SUPFAM" id="SSF102735">
    <property type="entry name" value="Trigger factor ribosome-binding domain"/>
    <property type="match status" value="1"/>
</dbReference>
<comment type="domain">
    <text evidence="9">Consists of 3 domains; the N-terminus binds the ribosome, the middle domain has PPIase activity, while the C-terminus has intrinsic chaperone activity on its own.</text>
</comment>
<feature type="domain" description="PPIase FKBP-type" evidence="13">
    <location>
        <begin position="161"/>
        <end position="254"/>
    </location>
</feature>
<comment type="function">
    <text evidence="9">Involved in protein export. Acts as a chaperone by maintaining the newly synthesized protein in an open conformation. Functions as a peptidyl-prolyl cis-trans isomerase.</text>
</comment>
<keyword evidence="9 11" id="KW-0131">Cell cycle</keyword>
<dbReference type="GO" id="GO:0051301">
    <property type="term" value="P:cell division"/>
    <property type="evidence" value="ECO:0007669"/>
    <property type="project" value="UniProtKB-KW"/>
</dbReference>
<feature type="coiled-coil region" evidence="12">
    <location>
        <begin position="387"/>
        <end position="414"/>
    </location>
</feature>
<evidence type="ECO:0000256" key="3">
    <source>
        <dbReference type="ARBA" id="ARBA00013194"/>
    </source>
</evidence>
<accession>A0A8F9TYG6</accession>
<dbReference type="Pfam" id="PF05697">
    <property type="entry name" value="Trigger_N"/>
    <property type="match status" value="1"/>
</dbReference>
<dbReference type="Pfam" id="PF00254">
    <property type="entry name" value="FKBP_C"/>
    <property type="match status" value="1"/>
</dbReference>
<dbReference type="PROSITE" id="PS50059">
    <property type="entry name" value="FKBP_PPIASE"/>
    <property type="match status" value="1"/>
</dbReference>
<dbReference type="KEGG" id="ole:K0B96_07620"/>
<dbReference type="InterPro" id="IPR037041">
    <property type="entry name" value="Trigger_fac_C_sf"/>
</dbReference>
<dbReference type="PIRSF" id="PIRSF003095">
    <property type="entry name" value="Trigger_factor"/>
    <property type="match status" value="1"/>
</dbReference>
<comment type="catalytic activity">
    <reaction evidence="1 9 10">
        <text>[protein]-peptidylproline (omega=180) = [protein]-peptidylproline (omega=0)</text>
        <dbReference type="Rhea" id="RHEA:16237"/>
        <dbReference type="Rhea" id="RHEA-COMP:10747"/>
        <dbReference type="Rhea" id="RHEA-COMP:10748"/>
        <dbReference type="ChEBI" id="CHEBI:83833"/>
        <dbReference type="ChEBI" id="CHEBI:83834"/>
        <dbReference type="EC" id="5.2.1.8"/>
    </reaction>
</comment>
<keyword evidence="9 11" id="KW-0132">Cell division</keyword>
<dbReference type="AlphaFoldDB" id="A0A8F9TYG6"/>
<dbReference type="GO" id="GO:0015031">
    <property type="term" value="P:protein transport"/>
    <property type="evidence" value="ECO:0007669"/>
    <property type="project" value="UniProtKB-UniRule"/>
</dbReference>
<evidence type="ECO:0000256" key="1">
    <source>
        <dbReference type="ARBA" id="ARBA00000971"/>
    </source>
</evidence>
<comment type="similarity">
    <text evidence="2 9 11">Belongs to the FKBP-type PPIase family. Tig subfamily.</text>
</comment>
<dbReference type="Gene3D" id="1.10.3120.10">
    <property type="entry name" value="Trigger factor, C-terminal domain"/>
    <property type="match status" value="1"/>
</dbReference>
<dbReference type="Pfam" id="PF05698">
    <property type="entry name" value="Trigger_C"/>
    <property type="match status" value="1"/>
</dbReference>
<dbReference type="SUPFAM" id="SSF54534">
    <property type="entry name" value="FKBP-like"/>
    <property type="match status" value="1"/>
</dbReference>
<evidence type="ECO:0000256" key="2">
    <source>
        <dbReference type="ARBA" id="ARBA00005464"/>
    </source>
</evidence>
<gene>
    <name evidence="9 14" type="primary">tig</name>
    <name evidence="14" type="ORF">K0B96_07620</name>
</gene>
<name>A0A8F9TYG6_9BACT</name>
<dbReference type="RefSeq" id="WP_220165688.1">
    <property type="nucleotide sequence ID" value="NZ_CP080507.1"/>
</dbReference>
<evidence type="ECO:0000256" key="12">
    <source>
        <dbReference type="SAM" id="Coils"/>
    </source>
</evidence>
<dbReference type="Gene3D" id="3.30.70.1050">
    <property type="entry name" value="Trigger factor ribosome-binding domain"/>
    <property type="match status" value="1"/>
</dbReference>
<dbReference type="EC" id="5.2.1.8" evidence="3 9"/>
<dbReference type="InterPro" id="IPR027304">
    <property type="entry name" value="Trigger_fact/SurA_dom_sf"/>
</dbReference>
<dbReference type="GO" id="GO:0005737">
    <property type="term" value="C:cytoplasm"/>
    <property type="evidence" value="ECO:0007669"/>
    <property type="project" value="UniProtKB-SubCell"/>
</dbReference>
<sequence>MNIQLTNVSDTRKTLTVTLEASEVAAEHQAVVAEVAKVARIPGFRPGKAPATMITKRFAKEIADEFQQKVTSNAYRSALEQEKLDVLNIVSVEPGKIEAGQPATVTITLDVRPAFEMPDYNGLPTEVQPTDVTDEEIDRVIEGLRSERADFKVADRAAQKSDYVKLAYEGEIDGKSVSELAPDKQIYAKVPQTWEEVEGENDGVIPGLGKQLAGLKAGDKKDITVTFPAEFAAVPALAGKTAVYHVEVQEVRERVLPELDETFFKAQQVDSLEALKDSTRNNLKLQKDYQNRSAQRRQVTEALAARVAFAVPESLVEAETQGVLRQFIEENMRQGIPAEQFEKDKKQLFEGARKAAEQRVKTQLLLAKVAENEKLQVTEKDLDSYIYNQAMRTNQRADKLVKDLTKDRERLRAVQQSIIFDKAVDFLVSKATVTTIPPKA</sequence>
<evidence type="ECO:0000313" key="15">
    <source>
        <dbReference type="Proteomes" id="UP000825051"/>
    </source>
</evidence>
<evidence type="ECO:0000256" key="4">
    <source>
        <dbReference type="ARBA" id="ARBA00016902"/>
    </source>
</evidence>
<dbReference type="InterPro" id="IPR005215">
    <property type="entry name" value="Trig_fac"/>
</dbReference>
<dbReference type="Proteomes" id="UP000825051">
    <property type="component" value="Chromosome"/>
</dbReference>
<dbReference type="GO" id="GO:0006457">
    <property type="term" value="P:protein folding"/>
    <property type="evidence" value="ECO:0007669"/>
    <property type="project" value="UniProtKB-UniRule"/>
</dbReference>
<dbReference type="EMBL" id="CP080507">
    <property type="protein sequence ID" value="QYM80465.1"/>
    <property type="molecule type" value="Genomic_DNA"/>
</dbReference>
<reference evidence="14" key="1">
    <citation type="submission" date="2021-08" db="EMBL/GenBank/DDBJ databases">
        <title>Genome of a novel bacterium of the phylum Verrucomicrobia, Oleiharenicola sp. KSB-15.</title>
        <authorList>
            <person name="Chung J.-H."/>
            <person name="Ahn J.-H."/>
            <person name="Yoon Y."/>
            <person name="Kim D.-Y."/>
            <person name="An S.-H."/>
            <person name="Park I."/>
            <person name="Yeon J."/>
        </authorList>
    </citation>
    <scope>NUCLEOTIDE SEQUENCE</scope>
    <source>
        <strain evidence="14">KSB-15</strain>
    </source>
</reference>
<keyword evidence="9" id="KW-0963">Cytoplasm</keyword>
<keyword evidence="12" id="KW-0175">Coiled coil</keyword>
<evidence type="ECO:0000256" key="5">
    <source>
        <dbReference type="ARBA" id="ARBA00023110"/>
    </source>
</evidence>
<dbReference type="GO" id="GO:0003755">
    <property type="term" value="F:peptidyl-prolyl cis-trans isomerase activity"/>
    <property type="evidence" value="ECO:0007669"/>
    <property type="project" value="UniProtKB-UniRule"/>
</dbReference>
<protein>
    <recommendedName>
        <fullName evidence="4 9">Trigger factor</fullName>
        <shortName evidence="9">TF</shortName>
        <ecNumber evidence="3 9">5.2.1.8</ecNumber>
    </recommendedName>
    <alternativeName>
        <fullName evidence="8 9">PPIase</fullName>
    </alternativeName>
</protein>
<dbReference type="Gene3D" id="3.10.50.40">
    <property type="match status" value="1"/>
</dbReference>
<dbReference type="NCBIfam" id="TIGR00115">
    <property type="entry name" value="tig"/>
    <property type="match status" value="1"/>
</dbReference>
<evidence type="ECO:0000256" key="7">
    <source>
        <dbReference type="ARBA" id="ARBA00023235"/>
    </source>
</evidence>
<dbReference type="InterPro" id="IPR046357">
    <property type="entry name" value="PPIase_dom_sf"/>
</dbReference>
<evidence type="ECO:0000256" key="6">
    <source>
        <dbReference type="ARBA" id="ARBA00023186"/>
    </source>
</evidence>
<evidence type="ECO:0000313" key="14">
    <source>
        <dbReference type="EMBL" id="QYM80465.1"/>
    </source>
</evidence>
<evidence type="ECO:0000256" key="9">
    <source>
        <dbReference type="HAMAP-Rule" id="MF_00303"/>
    </source>
</evidence>
<evidence type="ECO:0000256" key="8">
    <source>
        <dbReference type="ARBA" id="ARBA00029986"/>
    </source>
</evidence>
<keyword evidence="7 9" id="KW-0413">Isomerase</keyword>
<keyword evidence="15" id="KW-1185">Reference proteome</keyword>
<keyword evidence="5 9" id="KW-0697">Rotamase</keyword>
<dbReference type="HAMAP" id="MF_00303">
    <property type="entry name" value="Trigger_factor_Tig"/>
    <property type="match status" value="1"/>
</dbReference>
<comment type="subcellular location">
    <subcellularLocation>
        <location evidence="9">Cytoplasm</location>
    </subcellularLocation>
    <text evidence="9">About half TF is bound to the ribosome near the polypeptide exit tunnel while the other half is free in the cytoplasm.</text>
</comment>
<evidence type="ECO:0000256" key="11">
    <source>
        <dbReference type="RuleBase" id="RU003914"/>
    </source>
</evidence>
<proteinExistence type="inferred from homology"/>
<evidence type="ECO:0000259" key="13">
    <source>
        <dbReference type="PROSITE" id="PS50059"/>
    </source>
</evidence>